<accession>A0ACB7RN40</accession>
<reference evidence="1" key="1">
    <citation type="submission" date="2020-05" db="EMBL/GenBank/DDBJ databases">
        <title>Large-scale comparative analyses of tick genomes elucidate their genetic diversity and vector capacities.</title>
        <authorList>
            <person name="Jia N."/>
            <person name="Wang J."/>
            <person name="Shi W."/>
            <person name="Du L."/>
            <person name="Sun Y."/>
            <person name="Zhan W."/>
            <person name="Jiang J."/>
            <person name="Wang Q."/>
            <person name="Zhang B."/>
            <person name="Ji P."/>
            <person name="Sakyi L.B."/>
            <person name="Cui X."/>
            <person name="Yuan T."/>
            <person name="Jiang B."/>
            <person name="Yang W."/>
            <person name="Lam T.T.-Y."/>
            <person name="Chang Q."/>
            <person name="Ding S."/>
            <person name="Wang X."/>
            <person name="Zhu J."/>
            <person name="Ruan X."/>
            <person name="Zhao L."/>
            <person name="Wei J."/>
            <person name="Que T."/>
            <person name="Du C."/>
            <person name="Cheng J."/>
            <person name="Dai P."/>
            <person name="Han X."/>
            <person name="Huang E."/>
            <person name="Gao Y."/>
            <person name="Liu J."/>
            <person name="Shao H."/>
            <person name="Ye R."/>
            <person name="Li L."/>
            <person name="Wei W."/>
            <person name="Wang X."/>
            <person name="Wang C."/>
            <person name="Yang T."/>
            <person name="Huo Q."/>
            <person name="Li W."/>
            <person name="Guo W."/>
            <person name="Chen H."/>
            <person name="Zhou L."/>
            <person name="Ni X."/>
            <person name="Tian J."/>
            <person name="Zhou Y."/>
            <person name="Sheng Y."/>
            <person name="Liu T."/>
            <person name="Pan Y."/>
            <person name="Xia L."/>
            <person name="Li J."/>
            <person name="Zhao F."/>
            <person name="Cao W."/>
        </authorList>
    </citation>
    <scope>NUCLEOTIDE SEQUENCE</scope>
    <source>
        <strain evidence="1">Hyas-2018</strain>
    </source>
</reference>
<proteinExistence type="predicted"/>
<name>A0ACB7RN40_HYAAI</name>
<protein>
    <submittedName>
        <fullName evidence="1">Uncharacterized protein</fullName>
    </submittedName>
</protein>
<organism evidence="1 2">
    <name type="scientific">Hyalomma asiaticum</name>
    <name type="common">Tick</name>
    <dbReference type="NCBI Taxonomy" id="266040"/>
    <lineage>
        <taxon>Eukaryota</taxon>
        <taxon>Metazoa</taxon>
        <taxon>Ecdysozoa</taxon>
        <taxon>Arthropoda</taxon>
        <taxon>Chelicerata</taxon>
        <taxon>Arachnida</taxon>
        <taxon>Acari</taxon>
        <taxon>Parasitiformes</taxon>
        <taxon>Ixodida</taxon>
        <taxon>Ixodoidea</taxon>
        <taxon>Ixodidae</taxon>
        <taxon>Hyalomminae</taxon>
        <taxon>Hyalomma</taxon>
    </lineage>
</organism>
<dbReference type="Proteomes" id="UP000821845">
    <property type="component" value="Chromosome 8"/>
</dbReference>
<keyword evidence="2" id="KW-1185">Reference proteome</keyword>
<dbReference type="EMBL" id="CM023488">
    <property type="protein sequence ID" value="KAH6923820.1"/>
    <property type="molecule type" value="Genomic_DNA"/>
</dbReference>
<sequence length="455" mass="49649">MATSKERELETVTEVPPLYPEMPPPYPDVKETPPPYVQFVPAGQSINRFVGANPASSGMPQERQALKITRFTKRTIAKYTVFASLFVAIVVVAIILLLRLVKEKDYPVPPKVANLTLLAVEGDSFTATWERPEGRIDYYWIEVMDDGGGTTGSSAGPHRVGTCNNGTIIHPEQTQVTCGHIEACSNVSLTVRTHVTGPPPHPDPPKNITVAPESPSQSRLSWEAPATYTGLLDQYAVKVCFTYESCDADAEVSTCRDFETADTSLHFATTVDTPYCVLITASARCGSHVLKSTTEATEIRTPSFAPGDFALSATATSPRSVEVEVLEPDVKNGALDMCYGTIRGFVSERRFMCNDRDGGSGTITLDELQPGTEYNVTVTFANMYDGREMATRKWILVTTPDEPIERDWTKDTWKPSSQDRPYVAAGVAIPLAPRALLLVCAGAILALRELTLQHG</sequence>
<evidence type="ECO:0000313" key="1">
    <source>
        <dbReference type="EMBL" id="KAH6923820.1"/>
    </source>
</evidence>
<comment type="caution">
    <text evidence="1">The sequence shown here is derived from an EMBL/GenBank/DDBJ whole genome shotgun (WGS) entry which is preliminary data.</text>
</comment>
<gene>
    <name evidence="1" type="ORF">HPB50_007689</name>
</gene>
<evidence type="ECO:0000313" key="2">
    <source>
        <dbReference type="Proteomes" id="UP000821845"/>
    </source>
</evidence>